<dbReference type="Proteomes" id="UP001057455">
    <property type="component" value="Unassembled WGS sequence"/>
</dbReference>
<evidence type="ECO:0000256" key="1">
    <source>
        <dbReference type="SAM" id="MobiDB-lite"/>
    </source>
</evidence>
<name>A0A9W5T9N5_BABOV</name>
<reference evidence="3" key="1">
    <citation type="submission" date="2019-12" db="EMBL/GenBank/DDBJ databases">
        <title>Genome sequence of Babesia ovis.</title>
        <authorList>
            <person name="Yamagishi J."/>
            <person name="Sevinc F."/>
            <person name="Xuan X."/>
        </authorList>
    </citation>
    <scope>NUCLEOTIDE SEQUENCE</scope>
    <source>
        <strain evidence="3">Selcuk</strain>
    </source>
</reference>
<dbReference type="Gene3D" id="1.10.8.60">
    <property type="match status" value="1"/>
</dbReference>
<dbReference type="PANTHER" id="PTHR23389">
    <property type="entry name" value="CHROMOSOME TRANSMISSION FIDELITY FACTOR 18"/>
    <property type="match status" value="1"/>
</dbReference>
<dbReference type="InterPro" id="IPR003593">
    <property type="entry name" value="AAA+_ATPase"/>
</dbReference>
<dbReference type="GO" id="GO:0005524">
    <property type="term" value="F:ATP binding"/>
    <property type="evidence" value="ECO:0007669"/>
    <property type="project" value="InterPro"/>
</dbReference>
<organism evidence="3 4">
    <name type="scientific">Babesia ovis</name>
    <dbReference type="NCBI Taxonomy" id="5869"/>
    <lineage>
        <taxon>Eukaryota</taxon>
        <taxon>Sar</taxon>
        <taxon>Alveolata</taxon>
        <taxon>Apicomplexa</taxon>
        <taxon>Aconoidasida</taxon>
        <taxon>Piroplasmida</taxon>
        <taxon>Babesiidae</taxon>
        <taxon>Babesia</taxon>
    </lineage>
</organism>
<dbReference type="AlphaFoldDB" id="A0A9W5T9N5"/>
<dbReference type="PANTHER" id="PTHR23389:SF3">
    <property type="entry name" value="CHROMOSOME TRANSMISSION FIDELITY PROTEIN 18 HOMOLOG"/>
    <property type="match status" value="1"/>
</dbReference>
<dbReference type="GO" id="GO:0003677">
    <property type="term" value="F:DNA binding"/>
    <property type="evidence" value="ECO:0007669"/>
    <property type="project" value="TreeGrafter"/>
</dbReference>
<feature type="compositionally biased region" description="Low complexity" evidence="1">
    <location>
        <begin position="174"/>
        <end position="184"/>
    </location>
</feature>
<accession>A0A9W5T9N5</accession>
<feature type="region of interest" description="Disordered" evidence="1">
    <location>
        <begin position="223"/>
        <end position="250"/>
    </location>
</feature>
<keyword evidence="4" id="KW-1185">Reference proteome</keyword>
<dbReference type="EMBL" id="BLIY01000006">
    <property type="protein sequence ID" value="GFE53331.1"/>
    <property type="molecule type" value="Genomic_DNA"/>
</dbReference>
<dbReference type="InterPro" id="IPR003959">
    <property type="entry name" value="ATPase_AAA_core"/>
</dbReference>
<evidence type="ECO:0000259" key="2">
    <source>
        <dbReference type="SMART" id="SM00382"/>
    </source>
</evidence>
<comment type="caution">
    <text evidence="3">The sequence shown here is derived from an EMBL/GenBank/DDBJ whole genome shotgun (WGS) entry which is preliminary data.</text>
</comment>
<evidence type="ECO:0000313" key="4">
    <source>
        <dbReference type="Proteomes" id="UP001057455"/>
    </source>
</evidence>
<dbReference type="GO" id="GO:0016887">
    <property type="term" value="F:ATP hydrolysis activity"/>
    <property type="evidence" value="ECO:0007669"/>
    <property type="project" value="InterPro"/>
</dbReference>
<evidence type="ECO:0000313" key="3">
    <source>
        <dbReference type="EMBL" id="GFE53331.1"/>
    </source>
</evidence>
<feature type="domain" description="AAA+ ATPase" evidence="2">
    <location>
        <begin position="253"/>
        <end position="377"/>
    </location>
</feature>
<feature type="compositionally biased region" description="Basic residues" evidence="1">
    <location>
        <begin position="157"/>
        <end position="173"/>
    </location>
</feature>
<dbReference type="InterPro" id="IPR027417">
    <property type="entry name" value="P-loop_NTPase"/>
</dbReference>
<gene>
    <name evidence="3" type="ORF">BaOVIS_007350</name>
</gene>
<feature type="region of interest" description="Disordered" evidence="1">
    <location>
        <begin position="153"/>
        <end position="184"/>
    </location>
</feature>
<dbReference type="GO" id="GO:0005634">
    <property type="term" value="C:nucleus"/>
    <property type="evidence" value="ECO:0007669"/>
    <property type="project" value="TreeGrafter"/>
</dbReference>
<feature type="compositionally biased region" description="Polar residues" evidence="1">
    <location>
        <begin position="229"/>
        <end position="241"/>
    </location>
</feature>
<sequence>MDDFFHGDVSVDDILDQVEAEIPTRVQPEQIHKLDLLALYPLDSQISNGFSSLRIVDIARNFAPGGASGYSTEDALYAKSCILDQGKLIKSAALLERGEEFAVRATGYQLGHPPLYLRFYKKNEAADSGDDRGESLLGQPIDELFSNMIERPDHAPARRGHHSMVMTRKRKRQSSSSESTNQNQSWLNKYHPRYFSDLLTEESINIEVLEWLRSWKCSKLHPGDKKGTALNQGKKQFNAQKPTEVKTAGESETPKILLLGGPAGVGKSTVVNVLARHCGFDVVEINASEDRSKDKILPTIKGIITANAISKHRPNLCLLEEVDGLHAAEGQLIGALKDLNQKNMIKRPIVCICNDLYDKNLRELRQIAKVVVVETCDSEALRHRLANIAELEGYKIDEQLIDDLMKMHHNDIRSCITALEFIIKNPDLADNLDLFAKDRSQDMITFLRDLFNPRTSPNALRNIADSFAAAVGSQTLAHLILENVVKVGTRTMFNAVALCDIMAQGDVLHNNWWMPVILSFVKMMQLKSAFKFILPGSLYSHTYGQKMTKNVGMVKAIRRHSVVASNTLSSSLSVQVIPALCAIISSSADVSFSWGSIARNLKELDLLWEAFAPQKASTINRLVKLAVLLQVYGISVLEIQGELALDPPLLSLSSNTKGVGSEPLKILQQIHNTKTTAAGRTRPKNLQGYLQEIYQLGYVGFLRKYKADGVGTAETEVGHICRKNGKYTAPITFEQLLLQEHKRLKQLLGEEGINPDAKTWGVYKYHGDRCSAVRYIINDI</sequence>
<dbReference type="SMART" id="SM00382">
    <property type="entry name" value="AAA"/>
    <property type="match status" value="1"/>
</dbReference>
<dbReference type="SUPFAM" id="SSF52540">
    <property type="entry name" value="P-loop containing nucleoside triphosphate hydrolases"/>
    <property type="match status" value="1"/>
</dbReference>
<proteinExistence type="predicted"/>
<protein>
    <submittedName>
        <fullName evidence="3">Replication factor C</fullName>
    </submittedName>
</protein>
<dbReference type="CDD" id="cd00009">
    <property type="entry name" value="AAA"/>
    <property type="match status" value="1"/>
</dbReference>
<dbReference type="Gene3D" id="3.40.50.300">
    <property type="entry name" value="P-loop containing nucleotide triphosphate hydrolases"/>
    <property type="match status" value="1"/>
</dbReference>
<dbReference type="Pfam" id="PF00004">
    <property type="entry name" value="AAA"/>
    <property type="match status" value="1"/>
</dbReference>
<dbReference type="OrthoDB" id="2195431at2759"/>